<evidence type="ECO:0000313" key="10">
    <source>
        <dbReference type="Proteomes" id="UP000460412"/>
    </source>
</evidence>
<organism evidence="9 10">
    <name type="scientific">Sporofaciens musculi</name>
    <dbReference type="NCBI Taxonomy" id="2681861"/>
    <lineage>
        <taxon>Bacteria</taxon>
        <taxon>Bacillati</taxon>
        <taxon>Bacillota</taxon>
        <taxon>Clostridia</taxon>
        <taxon>Lachnospirales</taxon>
        <taxon>Lachnospiraceae</taxon>
        <taxon>Sporofaciens</taxon>
    </lineage>
</organism>
<dbReference type="InterPro" id="IPR050406">
    <property type="entry name" value="FGGY_Carb_Kinase"/>
</dbReference>
<dbReference type="CDD" id="cd07771">
    <property type="entry name" value="ASKHA_NBD_FGGY_RhaB-like"/>
    <property type="match status" value="1"/>
</dbReference>
<keyword evidence="10" id="KW-1185">Reference proteome</keyword>
<name>A0A7X3SL49_9FIRM</name>
<dbReference type="GO" id="GO:0008993">
    <property type="term" value="F:rhamnulokinase activity"/>
    <property type="evidence" value="ECO:0007669"/>
    <property type="project" value="InterPro"/>
</dbReference>
<comment type="similarity">
    <text evidence="1">Belongs to the FGGY kinase family.</text>
</comment>
<evidence type="ECO:0000256" key="3">
    <source>
        <dbReference type="ARBA" id="ARBA00022741"/>
    </source>
</evidence>
<dbReference type="RefSeq" id="WP_159754473.1">
    <property type="nucleotide sequence ID" value="NZ_CATIFW010000105.1"/>
</dbReference>
<dbReference type="GO" id="GO:0005524">
    <property type="term" value="F:ATP binding"/>
    <property type="evidence" value="ECO:0007669"/>
    <property type="project" value="UniProtKB-KW"/>
</dbReference>
<feature type="domain" description="Carbohydrate kinase FGGY C-terminal" evidence="8">
    <location>
        <begin position="254"/>
        <end position="441"/>
    </location>
</feature>
<dbReference type="Proteomes" id="UP000460412">
    <property type="component" value="Unassembled WGS sequence"/>
</dbReference>
<dbReference type="GO" id="GO:0019301">
    <property type="term" value="P:rhamnose catabolic process"/>
    <property type="evidence" value="ECO:0007669"/>
    <property type="project" value="InterPro"/>
</dbReference>
<dbReference type="InterPro" id="IPR043129">
    <property type="entry name" value="ATPase_NBD"/>
</dbReference>
<keyword evidence="2" id="KW-0808">Transferase</keyword>
<reference evidence="9 10" key="1">
    <citation type="submission" date="2019-12" db="EMBL/GenBank/DDBJ databases">
        <title>Sporaefaciens musculi gen. nov., sp. nov., a novel bacterium isolated from the caecum of an obese mouse.</title>
        <authorList>
            <person name="Rasmussen T.S."/>
            <person name="Streidl T."/>
            <person name="Hitch T.C.A."/>
            <person name="Wortmann E."/>
            <person name="Deptula P."/>
            <person name="Hansen M."/>
            <person name="Nielsen D.S."/>
            <person name="Clavel T."/>
            <person name="Vogensen F.K."/>
        </authorList>
    </citation>
    <scope>NUCLEOTIDE SEQUENCE [LARGE SCALE GENOMIC DNA]</scope>
    <source>
        <strain evidence="9 10">WCA-9-b2</strain>
    </source>
</reference>
<evidence type="ECO:0000256" key="1">
    <source>
        <dbReference type="ARBA" id="ARBA00009156"/>
    </source>
</evidence>
<keyword evidence="5" id="KW-0067">ATP-binding</keyword>
<dbReference type="InterPro" id="IPR018485">
    <property type="entry name" value="FGGY_C"/>
</dbReference>
<dbReference type="PANTHER" id="PTHR43095">
    <property type="entry name" value="SUGAR KINASE"/>
    <property type="match status" value="1"/>
</dbReference>
<evidence type="ECO:0000256" key="6">
    <source>
        <dbReference type="ARBA" id="ARBA00023308"/>
    </source>
</evidence>
<dbReference type="Pfam" id="PF02782">
    <property type="entry name" value="FGGY_C"/>
    <property type="match status" value="1"/>
</dbReference>
<dbReference type="InterPro" id="IPR018484">
    <property type="entry name" value="FGGY_N"/>
</dbReference>
<dbReference type="Gene3D" id="3.30.420.40">
    <property type="match status" value="2"/>
</dbReference>
<protein>
    <submittedName>
        <fullName evidence="9">Rhamnulokinase</fullName>
    </submittedName>
</protein>
<accession>A0A7X3SL49</accession>
<evidence type="ECO:0000259" key="7">
    <source>
        <dbReference type="Pfam" id="PF00370"/>
    </source>
</evidence>
<dbReference type="SUPFAM" id="SSF53067">
    <property type="entry name" value="Actin-like ATPase domain"/>
    <property type="match status" value="2"/>
</dbReference>
<sequence>MSRYFLAVDIGASSGRHILGHMEEGNLKITEIYRFANGMTNKDGRLLWDVEYLLGEIKNGMRECVRLGKIPESMSIDTWAVDYVLLDEKDRVLGDVYGYRDERTAGCDDEVYRLIPENELYARTGIQKQMFNTIYQLMADRLQRPEILRMAKTFLMLPDYFSFCLTSKKVSEYTNATSTQLVSPDTKQWDKELLQILGYPTDIFLPLKMSGTEVGFLSKEVSKEVGFDCKVVLCSSHDTASAVMALPKENGDGLYISSGTWSLMGVELKKADCGKESRKANMTNEGGYDYRFRYLKNIMGLWMIQSVRHELKDEYSFAQLCGMAKENQDFPSRVDANDGCFMAPDSMRKEIQDYCRRTGQRVPETTGEMAAVIYRSLADCYGVTVRELERLTEKRYDSIHIIGGGANAEYLNQLTADATGKKVYAGPTEATAIGNLMAQLIKAGEFMGLSAARKCVYESFEIKEYQPQQKSETVVL</sequence>
<keyword evidence="4 9" id="KW-0418">Kinase</keyword>
<evidence type="ECO:0000256" key="5">
    <source>
        <dbReference type="ARBA" id="ARBA00022840"/>
    </source>
</evidence>
<feature type="domain" description="Carbohydrate kinase FGGY N-terminal" evidence="7">
    <location>
        <begin position="4"/>
        <end position="244"/>
    </location>
</feature>
<evidence type="ECO:0000313" key="9">
    <source>
        <dbReference type="EMBL" id="MXP78192.1"/>
    </source>
</evidence>
<proteinExistence type="inferred from homology"/>
<evidence type="ECO:0000256" key="2">
    <source>
        <dbReference type="ARBA" id="ARBA00022679"/>
    </source>
</evidence>
<dbReference type="InterPro" id="IPR013449">
    <property type="entry name" value="Rhamnulokinase"/>
</dbReference>
<gene>
    <name evidence="9" type="ORF">GN277_23380</name>
</gene>
<evidence type="ECO:0000256" key="4">
    <source>
        <dbReference type="ARBA" id="ARBA00022777"/>
    </source>
</evidence>
<comment type="caution">
    <text evidence="9">The sequence shown here is derived from an EMBL/GenBank/DDBJ whole genome shotgun (WGS) entry which is preliminary data.</text>
</comment>
<dbReference type="EMBL" id="WUQX01000001">
    <property type="protein sequence ID" value="MXP78192.1"/>
    <property type="molecule type" value="Genomic_DNA"/>
</dbReference>
<keyword evidence="6" id="KW-0684">Rhamnose metabolism</keyword>
<keyword evidence="3" id="KW-0547">Nucleotide-binding</keyword>
<evidence type="ECO:0000259" key="8">
    <source>
        <dbReference type="Pfam" id="PF02782"/>
    </source>
</evidence>
<dbReference type="AlphaFoldDB" id="A0A7X3SL49"/>
<dbReference type="Pfam" id="PF00370">
    <property type="entry name" value="FGGY_N"/>
    <property type="match status" value="1"/>
</dbReference>